<protein>
    <submittedName>
        <fullName evidence="2">Uncharacterized protein</fullName>
    </submittedName>
</protein>
<evidence type="ECO:0000256" key="1">
    <source>
        <dbReference type="SAM" id="Phobius"/>
    </source>
</evidence>
<organism evidence="2">
    <name type="scientific">marine sediment metagenome</name>
    <dbReference type="NCBI Taxonomy" id="412755"/>
    <lineage>
        <taxon>unclassified sequences</taxon>
        <taxon>metagenomes</taxon>
        <taxon>ecological metagenomes</taxon>
    </lineage>
</organism>
<accession>X1M101</accession>
<comment type="caution">
    <text evidence="2">The sequence shown here is derived from an EMBL/GenBank/DDBJ whole genome shotgun (WGS) entry which is preliminary data.</text>
</comment>
<name>X1M101_9ZZZZ</name>
<keyword evidence="1" id="KW-0812">Transmembrane</keyword>
<feature type="transmembrane region" description="Helical" evidence="1">
    <location>
        <begin position="47"/>
        <end position="65"/>
    </location>
</feature>
<gene>
    <name evidence="2" type="ORF">S06H3_15195</name>
</gene>
<keyword evidence="1" id="KW-1133">Transmembrane helix</keyword>
<feature type="non-terminal residue" evidence="2">
    <location>
        <position position="77"/>
    </location>
</feature>
<sequence length="77" mass="8787">MFNFFDSYERNARVYPAILISIPIIITCYSFSVLINSHVFLKITGSSAIVLVGIVLLSSVVRFFGKKIELDIWKKWG</sequence>
<proteinExistence type="predicted"/>
<evidence type="ECO:0000313" key="2">
    <source>
        <dbReference type="EMBL" id="GAI08360.1"/>
    </source>
</evidence>
<dbReference type="AlphaFoldDB" id="X1M101"/>
<feature type="transmembrane region" description="Helical" evidence="1">
    <location>
        <begin position="12"/>
        <end position="35"/>
    </location>
</feature>
<dbReference type="EMBL" id="BARV01007465">
    <property type="protein sequence ID" value="GAI08360.1"/>
    <property type="molecule type" value="Genomic_DNA"/>
</dbReference>
<reference evidence="2" key="1">
    <citation type="journal article" date="2014" name="Front. Microbiol.">
        <title>High frequency of phylogenetically diverse reductive dehalogenase-homologous genes in deep subseafloor sedimentary metagenomes.</title>
        <authorList>
            <person name="Kawai M."/>
            <person name="Futagami T."/>
            <person name="Toyoda A."/>
            <person name="Takaki Y."/>
            <person name="Nishi S."/>
            <person name="Hori S."/>
            <person name="Arai W."/>
            <person name="Tsubouchi T."/>
            <person name="Morono Y."/>
            <person name="Uchiyama I."/>
            <person name="Ito T."/>
            <person name="Fujiyama A."/>
            <person name="Inagaki F."/>
            <person name="Takami H."/>
        </authorList>
    </citation>
    <scope>NUCLEOTIDE SEQUENCE</scope>
    <source>
        <strain evidence="2">Expedition CK06-06</strain>
    </source>
</reference>
<keyword evidence="1" id="KW-0472">Membrane</keyword>